<evidence type="ECO:0000313" key="8">
    <source>
        <dbReference type="Proteomes" id="UP000467700"/>
    </source>
</evidence>
<dbReference type="CDD" id="cd22928">
    <property type="entry name" value="HFD_POLE3_DPB4"/>
    <property type="match status" value="1"/>
</dbReference>
<evidence type="ECO:0000259" key="6">
    <source>
        <dbReference type="Pfam" id="PF00808"/>
    </source>
</evidence>
<dbReference type="Gene3D" id="1.10.20.10">
    <property type="entry name" value="Histone, subunit A"/>
    <property type="match status" value="1"/>
</dbReference>
<feature type="compositionally biased region" description="Acidic residues" evidence="5">
    <location>
        <begin position="208"/>
        <end position="235"/>
    </location>
</feature>
<evidence type="ECO:0000256" key="2">
    <source>
        <dbReference type="ARBA" id="ARBA00023242"/>
    </source>
</evidence>
<dbReference type="EMBL" id="CACVBS010000045">
    <property type="protein sequence ID" value="CAA7264468.1"/>
    <property type="molecule type" value="Genomic_DNA"/>
</dbReference>
<dbReference type="PANTHER" id="PTHR46172:SF1">
    <property type="entry name" value="DNA POLYMERASE EPSILON SUBUNIT 3"/>
    <property type="match status" value="1"/>
</dbReference>
<comment type="subcellular location">
    <subcellularLocation>
        <location evidence="1">Nucleus</location>
    </subcellularLocation>
</comment>
<keyword evidence="8" id="KW-1185">Reference proteome</keyword>
<protein>
    <recommendedName>
        <fullName evidence="3">DNA polymerase epsilon subunit D</fullName>
    </recommendedName>
    <alternativeName>
        <fullName evidence="4">DNA polymerase II subunit D</fullName>
    </alternativeName>
</protein>
<accession>A0A8S0W6A1</accession>
<dbReference type="InterPro" id="IPR051377">
    <property type="entry name" value="DNA_Pol-Epsilon_Subunit"/>
</dbReference>
<feature type="region of interest" description="Disordered" evidence="5">
    <location>
        <begin position="114"/>
        <end position="265"/>
    </location>
</feature>
<dbReference type="SUPFAM" id="SSF47113">
    <property type="entry name" value="Histone-fold"/>
    <property type="match status" value="1"/>
</dbReference>
<feature type="compositionally biased region" description="Polar residues" evidence="5">
    <location>
        <begin position="138"/>
        <end position="147"/>
    </location>
</feature>
<dbReference type="GO" id="GO:0031507">
    <property type="term" value="P:heterochromatin formation"/>
    <property type="evidence" value="ECO:0007669"/>
    <property type="project" value="TreeGrafter"/>
</dbReference>
<dbReference type="GO" id="GO:0008622">
    <property type="term" value="C:epsilon DNA polymerase complex"/>
    <property type="evidence" value="ECO:0007669"/>
    <property type="project" value="TreeGrafter"/>
</dbReference>
<proteinExistence type="predicted"/>
<sequence>MPRKETYSGPLSAQAQQDLVSEGIENYELPKSLVMKIAKSAIPENIKLQKETVLSLVKGSTVFINYLAATAHDVAQSKQHKSISASDVLKALEMLEFGDMASKLQGELQIYRDLTKTEPNPKGKKSVPVGPAAASAKKNGSISSASTAAKGKGKEKALPGDPLPPPFTSAPLDLAGSAPYAGESISGSGPMDVDDEDQGIGASAREEIEMDYEGDGQDDIGQEELDEEDEDEAEELVNTVALEEEELRKDGRVLDEGKPVRDDDD</sequence>
<dbReference type="GO" id="GO:0046982">
    <property type="term" value="F:protein heterodimerization activity"/>
    <property type="evidence" value="ECO:0007669"/>
    <property type="project" value="InterPro"/>
</dbReference>
<feature type="domain" description="Transcription factor CBF/NF-Y/archaeal histone" evidence="6">
    <location>
        <begin position="28"/>
        <end position="92"/>
    </location>
</feature>
<dbReference type="OrthoDB" id="1707486at2759"/>
<evidence type="ECO:0000256" key="1">
    <source>
        <dbReference type="ARBA" id="ARBA00004123"/>
    </source>
</evidence>
<dbReference type="GO" id="GO:0006974">
    <property type="term" value="P:DNA damage response"/>
    <property type="evidence" value="ECO:0007669"/>
    <property type="project" value="TreeGrafter"/>
</dbReference>
<dbReference type="GO" id="GO:0031490">
    <property type="term" value="F:chromatin DNA binding"/>
    <property type="evidence" value="ECO:0007669"/>
    <property type="project" value="TreeGrafter"/>
</dbReference>
<evidence type="ECO:0000313" key="7">
    <source>
        <dbReference type="EMBL" id="CAA7264468.1"/>
    </source>
</evidence>
<evidence type="ECO:0000256" key="5">
    <source>
        <dbReference type="SAM" id="MobiDB-lite"/>
    </source>
</evidence>
<dbReference type="Pfam" id="PF00808">
    <property type="entry name" value="CBFD_NFYB_HMF"/>
    <property type="match status" value="1"/>
</dbReference>
<dbReference type="GO" id="GO:0006272">
    <property type="term" value="P:leading strand elongation"/>
    <property type="evidence" value="ECO:0007669"/>
    <property type="project" value="TreeGrafter"/>
</dbReference>
<organism evidence="7 8">
    <name type="scientific">Cyclocybe aegerita</name>
    <name type="common">Black poplar mushroom</name>
    <name type="synonym">Agrocybe aegerita</name>
    <dbReference type="NCBI Taxonomy" id="1973307"/>
    <lineage>
        <taxon>Eukaryota</taxon>
        <taxon>Fungi</taxon>
        <taxon>Dikarya</taxon>
        <taxon>Basidiomycota</taxon>
        <taxon>Agaricomycotina</taxon>
        <taxon>Agaricomycetes</taxon>
        <taxon>Agaricomycetidae</taxon>
        <taxon>Agaricales</taxon>
        <taxon>Agaricineae</taxon>
        <taxon>Bolbitiaceae</taxon>
        <taxon>Cyclocybe</taxon>
    </lineage>
</organism>
<reference evidence="7 8" key="1">
    <citation type="submission" date="2020-01" db="EMBL/GenBank/DDBJ databases">
        <authorList>
            <person name="Gupta K D."/>
        </authorList>
    </citation>
    <scope>NUCLEOTIDE SEQUENCE [LARGE SCALE GENOMIC DNA]</scope>
</reference>
<keyword evidence="2" id="KW-0539">Nucleus</keyword>
<dbReference type="GO" id="GO:0008623">
    <property type="term" value="C:CHRAC"/>
    <property type="evidence" value="ECO:0007669"/>
    <property type="project" value="TreeGrafter"/>
</dbReference>
<dbReference type="Proteomes" id="UP000467700">
    <property type="component" value="Unassembled WGS sequence"/>
</dbReference>
<comment type="caution">
    <text evidence="7">The sequence shown here is derived from an EMBL/GenBank/DDBJ whole genome shotgun (WGS) entry which is preliminary data.</text>
</comment>
<evidence type="ECO:0000256" key="3">
    <source>
        <dbReference type="ARBA" id="ARBA00039775"/>
    </source>
</evidence>
<dbReference type="AlphaFoldDB" id="A0A8S0W6A1"/>
<dbReference type="PANTHER" id="PTHR46172">
    <property type="entry name" value="DNA POLYMERASE EPSILON SUBUNIT 3"/>
    <property type="match status" value="1"/>
</dbReference>
<feature type="compositionally biased region" description="Basic and acidic residues" evidence="5">
    <location>
        <begin position="246"/>
        <end position="265"/>
    </location>
</feature>
<gene>
    <name evidence="7" type="ORF">AAE3_LOCUS6828</name>
</gene>
<evidence type="ECO:0000256" key="4">
    <source>
        <dbReference type="ARBA" id="ARBA00042096"/>
    </source>
</evidence>
<dbReference type="InterPro" id="IPR003958">
    <property type="entry name" value="CBFA_NFYB_domain"/>
</dbReference>
<name>A0A8S0W6A1_CYCAE</name>
<dbReference type="InterPro" id="IPR009072">
    <property type="entry name" value="Histone-fold"/>
</dbReference>